<feature type="compositionally biased region" description="Basic and acidic residues" evidence="1">
    <location>
        <begin position="123"/>
        <end position="139"/>
    </location>
</feature>
<feature type="compositionally biased region" description="Low complexity" evidence="1">
    <location>
        <begin position="188"/>
        <end position="197"/>
    </location>
</feature>
<feature type="compositionally biased region" description="Polar residues" evidence="1">
    <location>
        <begin position="232"/>
        <end position="252"/>
    </location>
</feature>
<dbReference type="InterPro" id="IPR053793">
    <property type="entry name" value="PB1-like"/>
</dbReference>
<dbReference type="SUPFAM" id="SSF54277">
    <property type="entry name" value="CAD &amp; PB1 domains"/>
    <property type="match status" value="1"/>
</dbReference>
<dbReference type="EMBL" id="JAEPRD010000054">
    <property type="protein sequence ID" value="KAG2203146.1"/>
    <property type="molecule type" value="Genomic_DNA"/>
</dbReference>
<comment type="caution">
    <text evidence="3">The sequence shown here is derived from an EMBL/GenBank/DDBJ whole genome shotgun (WGS) entry which is preliminary data.</text>
</comment>
<dbReference type="InterPro" id="IPR033512">
    <property type="entry name" value="TFG"/>
</dbReference>
<dbReference type="PROSITE" id="PS51745">
    <property type="entry name" value="PB1"/>
    <property type="match status" value="1"/>
</dbReference>
<dbReference type="SMART" id="SM00666">
    <property type="entry name" value="PB1"/>
    <property type="match status" value="1"/>
</dbReference>
<dbReference type="Pfam" id="PF00564">
    <property type="entry name" value="PB1"/>
    <property type="match status" value="1"/>
</dbReference>
<dbReference type="AlphaFoldDB" id="A0A8H7R4R0"/>
<dbReference type="GO" id="GO:0042802">
    <property type="term" value="F:identical protein binding"/>
    <property type="evidence" value="ECO:0007669"/>
    <property type="project" value="InterPro"/>
</dbReference>
<feature type="compositionally biased region" description="Low complexity" evidence="1">
    <location>
        <begin position="276"/>
        <end position="310"/>
    </location>
</feature>
<protein>
    <recommendedName>
        <fullName evidence="2">PB1 domain-containing protein</fullName>
    </recommendedName>
</protein>
<accession>A0A8H7R4R0</accession>
<dbReference type="OrthoDB" id="1594986at2759"/>
<dbReference type="Proteomes" id="UP000603453">
    <property type="component" value="Unassembled WGS sequence"/>
</dbReference>
<evidence type="ECO:0000256" key="1">
    <source>
        <dbReference type="SAM" id="MobiDB-lite"/>
    </source>
</evidence>
<gene>
    <name evidence="3" type="ORF">INT47_004953</name>
</gene>
<feature type="region of interest" description="Disordered" evidence="1">
    <location>
        <begin position="216"/>
        <end position="344"/>
    </location>
</feature>
<sequence length="344" mass="39141">MTDYANLRKIVTGDIIIKCRLGNDIRRIPINQVPNYDELCLMMYRVFKTEISKPENIVLKYMDNEGDMISLLDDIDISHAISISSLLKITVFDKAGTSQSSSSLQVSLIEIRDSLNELIQSSKEPEPSKVAEKSEESKITRRLTPSELAEFLNATEKNEEDKKSPMTEKSTPVISSSQVPYYPPPPTSQVQVQPAPQLQQQPSNIQYIQNQLPIGAPQQQQRPISLQQNPQSAPQPNTQSSSYLPQKQQYSVPNYPPAPPQSSNINYDPRLHHQQQEQPQHQQHQQQPQLQQTQPQFQQQQPQLQKQQQPARQGYFVPPPPTSMNPTPATPQLPPQPYRPSTRW</sequence>
<dbReference type="Gene3D" id="3.10.20.90">
    <property type="entry name" value="Phosphatidylinositol 3-kinase Catalytic Subunit, Chain A, domain 1"/>
    <property type="match status" value="1"/>
</dbReference>
<dbReference type="PANTHER" id="PTHR15335:SF7">
    <property type="entry name" value="PROTEIN TFG"/>
    <property type="match status" value="1"/>
</dbReference>
<proteinExistence type="predicted"/>
<feature type="compositionally biased region" description="Pro residues" evidence="1">
    <location>
        <begin position="317"/>
        <end position="338"/>
    </location>
</feature>
<feature type="compositionally biased region" description="Low complexity" evidence="1">
    <location>
        <begin position="217"/>
        <end position="231"/>
    </location>
</feature>
<organism evidence="3 4">
    <name type="scientific">Mucor saturninus</name>
    <dbReference type="NCBI Taxonomy" id="64648"/>
    <lineage>
        <taxon>Eukaryota</taxon>
        <taxon>Fungi</taxon>
        <taxon>Fungi incertae sedis</taxon>
        <taxon>Mucoromycota</taxon>
        <taxon>Mucoromycotina</taxon>
        <taxon>Mucoromycetes</taxon>
        <taxon>Mucorales</taxon>
        <taxon>Mucorineae</taxon>
        <taxon>Mucoraceae</taxon>
        <taxon>Mucor</taxon>
    </lineage>
</organism>
<feature type="compositionally biased region" description="Basic and acidic residues" evidence="1">
    <location>
        <begin position="156"/>
        <end position="166"/>
    </location>
</feature>
<feature type="domain" description="PB1" evidence="2">
    <location>
        <begin position="14"/>
        <end position="94"/>
    </location>
</feature>
<name>A0A8H7R4R0_9FUNG</name>
<evidence type="ECO:0000259" key="2">
    <source>
        <dbReference type="PROSITE" id="PS51745"/>
    </source>
</evidence>
<dbReference type="InterPro" id="IPR000270">
    <property type="entry name" value="PB1_dom"/>
</dbReference>
<dbReference type="PANTHER" id="PTHR15335">
    <property type="entry name" value="PROTEIN TFG"/>
    <property type="match status" value="1"/>
</dbReference>
<keyword evidence="4" id="KW-1185">Reference proteome</keyword>
<reference evidence="3" key="1">
    <citation type="submission" date="2020-12" db="EMBL/GenBank/DDBJ databases">
        <title>Metabolic potential, ecology and presence of endohyphal bacteria is reflected in genomic diversity of Mucoromycotina.</title>
        <authorList>
            <person name="Muszewska A."/>
            <person name="Okrasinska A."/>
            <person name="Steczkiewicz K."/>
            <person name="Drgas O."/>
            <person name="Orlowska M."/>
            <person name="Perlinska-Lenart U."/>
            <person name="Aleksandrzak-Piekarczyk T."/>
            <person name="Szatraj K."/>
            <person name="Zielenkiewicz U."/>
            <person name="Pilsyk S."/>
            <person name="Malc E."/>
            <person name="Mieczkowski P."/>
            <person name="Kruszewska J.S."/>
            <person name="Biernat P."/>
            <person name="Pawlowska J."/>
        </authorList>
    </citation>
    <scope>NUCLEOTIDE SEQUENCE</scope>
    <source>
        <strain evidence="3">WA0000017839</strain>
    </source>
</reference>
<dbReference type="GO" id="GO:0048208">
    <property type="term" value="P:COPII vesicle coating"/>
    <property type="evidence" value="ECO:0007669"/>
    <property type="project" value="InterPro"/>
</dbReference>
<evidence type="ECO:0000313" key="4">
    <source>
        <dbReference type="Proteomes" id="UP000603453"/>
    </source>
</evidence>
<feature type="region of interest" description="Disordered" evidence="1">
    <location>
        <begin position="121"/>
        <end position="197"/>
    </location>
</feature>
<dbReference type="GO" id="GO:0070971">
    <property type="term" value="C:endoplasmic reticulum exit site"/>
    <property type="evidence" value="ECO:0007669"/>
    <property type="project" value="TreeGrafter"/>
</dbReference>
<evidence type="ECO:0000313" key="3">
    <source>
        <dbReference type="EMBL" id="KAG2203146.1"/>
    </source>
</evidence>